<dbReference type="CDD" id="cd17925">
    <property type="entry name" value="DEXDc_ComFA"/>
    <property type="match status" value="1"/>
</dbReference>
<reference evidence="6 7" key="1">
    <citation type="submission" date="2016-01" db="EMBL/GenBank/DDBJ databases">
        <title>Draft Genome Sequences of Seven Thermophilic Sporeformers Isolated from Foods.</title>
        <authorList>
            <person name="Berendsen E.M."/>
            <person name="Wells-Bennik M.H."/>
            <person name="Krawcyk A.O."/>
            <person name="De Jong A."/>
            <person name="Holsappel S."/>
            <person name="Eijlander R.T."/>
            <person name="Kuipers O.P."/>
        </authorList>
    </citation>
    <scope>NUCLEOTIDE SEQUENCE [LARGE SCALE GENOMIC DNA]</scope>
    <source>
        <strain evidence="6 7">B4135</strain>
    </source>
</reference>
<evidence type="ECO:0000313" key="6">
    <source>
        <dbReference type="EMBL" id="KYD22151.1"/>
    </source>
</evidence>
<dbReference type="PANTHER" id="PTHR30580:SF1">
    <property type="entry name" value="COMF OPERON PROTEIN 1"/>
    <property type="match status" value="1"/>
</dbReference>
<dbReference type="GO" id="GO:0006310">
    <property type="term" value="P:DNA recombination"/>
    <property type="evidence" value="ECO:0007669"/>
    <property type="project" value="TreeGrafter"/>
</dbReference>
<feature type="domain" description="Helicase ATP-binding" evidence="4">
    <location>
        <begin position="251"/>
        <end position="403"/>
    </location>
</feature>
<dbReference type="GO" id="GO:0006302">
    <property type="term" value="P:double-strand break repair"/>
    <property type="evidence" value="ECO:0007669"/>
    <property type="project" value="TreeGrafter"/>
</dbReference>
<dbReference type="SUPFAM" id="SSF52540">
    <property type="entry name" value="P-loop containing nucleoside triphosphate hydrolases"/>
    <property type="match status" value="1"/>
</dbReference>
<dbReference type="Pfam" id="PF00271">
    <property type="entry name" value="Helicase_C"/>
    <property type="match status" value="1"/>
</dbReference>
<feature type="domain" description="Helicase C-terminal" evidence="5">
    <location>
        <begin position="431"/>
        <end position="580"/>
    </location>
</feature>
<evidence type="ECO:0000259" key="4">
    <source>
        <dbReference type="PROSITE" id="PS51192"/>
    </source>
</evidence>
<keyword evidence="1" id="KW-0547">Nucleotide-binding</keyword>
<sequence>MSSVSFSPRKGPPGVDFAALFVPRDPEWTIPPAAPKAVRILNPSIPPSDPDGPLFPLLLIRKPSFPHFVLKTSEFPYRTGVMVLRFCLEDGFLRPELLSKTKGETAFFRIDDLREIPVRKRDASFPFDRFLQLHLAGKKLLLEEIPFPLALVHSHAERGYIAYGKGVERRSGGYFCHRCHNENPRLFHVFPCARCRRECAYCRRCLMTGRISQCTPLLEWRGPEPAVPCRVQSAWQGELQPAQREAAGRIVRAIEKREALIVWAVCGAGKTEMLFPGIGRALKEGMRVAIATPRTDVVFELVPRLKRAFPTVPVAALYGGSQERFRFAPLSVSTTHQLLRFYKAFDVLIIDEVDAFPFSCDEMLQTAANRAKKDTGAQIFLTATPSEKWKRECLRGLRNCVILPARFHRRPLPVPRFVWCGNWRKAIRKGQLPAKVADWVRERVRRGKRCLVFFPDVERMEQALPLFLSFCPGALSVHANDPQRKEKVEKMRKKEVLVLLTTTILERGVTFPDIDVAVVGAEDDIFTESALVQISGRVGRHPDYPDGDVVFFHYGKTRAMIEAKKHIMWMNREAEKRKLLSRY</sequence>
<protein>
    <recommendedName>
        <fullName evidence="8">DNA/RNA helicase</fullName>
    </recommendedName>
</protein>
<dbReference type="Pfam" id="PF04851">
    <property type="entry name" value="ResIII"/>
    <property type="match status" value="1"/>
</dbReference>
<dbReference type="Proteomes" id="UP000075683">
    <property type="component" value="Unassembled WGS sequence"/>
</dbReference>
<keyword evidence="2" id="KW-0067">ATP-binding</keyword>
<dbReference type="EMBL" id="LQYT01000013">
    <property type="protein sequence ID" value="KYD22151.1"/>
    <property type="molecule type" value="Genomic_DNA"/>
</dbReference>
<accession>A0A150MCJ1</accession>
<dbReference type="PROSITE" id="PS51194">
    <property type="entry name" value="HELICASE_CTER"/>
    <property type="match status" value="1"/>
</dbReference>
<dbReference type="GO" id="GO:0006270">
    <property type="term" value="P:DNA replication initiation"/>
    <property type="evidence" value="ECO:0007669"/>
    <property type="project" value="TreeGrafter"/>
</dbReference>
<evidence type="ECO:0000313" key="7">
    <source>
        <dbReference type="Proteomes" id="UP000075683"/>
    </source>
</evidence>
<dbReference type="GO" id="GO:0043138">
    <property type="term" value="F:3'-5' DNA helicase activity"/>
    <property type="evidence" value="ECO:0007669"/>
    <property type="project" value="TreeGrafter"/>
</dbReference>
<dbReference type="PROSITE" id="PS51192">
    <property type="entry name" value="HELICASE_ATP_BIND_1"/>
    <property type="match status" value="1"/>
</dbReference>
<gene>
    <name evidence="6" type="ORF">B4135_1496</name>
</gene>
<comment type="caution">
    <text evidence="6">The sequence shown here is derived from an EMBL/GenBank/DDBJ whole genome shotgun (WGS) entry which is preliminary data.</text>
</comment>
<evidence type="ECO:0000259" key="5">
    <source>
        <dbReference type="PROSITE" id="PS51194"/>
    </source>
</evidence>
<evidence type="ECO:0000256" key="1">
    <source>
        <dbReference type="ARBA" id="ARBA00022741"/>
    </source>
</evidence>
<dbReference type="CDD" id="cd18785">
    <property type="entry name" value="SF2_C"/>
    <property type="match status" value="1"/>
</dbReference>
<dbReference type="GO" id="GO:0016787">
    <property type="term" value="F:hydrolase activity"/>
    <property type="evidence" value="ECO:0007669"/>
    <property type="project" value="InterPro"/>
</dbReference>
<dbReference type="GO" id="GO:0005524">
    <property type="term" value="F:ATP binding"/>
    <property type="evidence" value="ECO:0007669"/>
    <property type="project" value="UniProtKB-KW"/>
</dbReference>
<evidence type="ECO:0000256" key="2">
    <source>
        <dbReference type="ARBA" id="ARBA00022840"/>
    </source>
</evidence>
<dbReference type="InterPro" id="IPR006935">
    <property type="entry name" value="Helicase/UvrB_N"/>
</dbReference>
<keyword evidence="3" id="KW-0238">DNA-binding</keyword>
<dbReference type="InterPro" id="IPR027417">
    <property type="entry name" value="P-loop_NTPase"/>
</dbReference>
<dbReference type="SMART" id="SM00487">
    <property type="entry name" value="DEXDc"/>
    <property type="match status" value="1"/>
</dbReference>
<proteinExistence type="predicted"/>
<evidence type="ECO:0000256" key="3">
    <source>
        <dbReference type="ARBA" id="ARBA00023125"/>
    </source>
</evidence>
<dbReference type="PATRIC" id="fig|301148.3.peg.904"/>
<dbReference type="InterPro" id="IPR001650">
    <property type="entry name" value="Helicase_C-like"/>
</dbReference>
<dbReference type="SMART" id="SM00490">
    <property type="entry name" value="HELICc"/>
    <property type="match status" value="1"/>
</dbReference>
<dbReference type="STRING" id="301148.B4135_1496"/>
<dbReference type="Gene3D" id="3.40.50.300">
    <property type="entry name" value="P-loop containing nucleotide triphosphate hydrolases"/>
    <property type="match status" value="2"/>
</dbReference>
<name>A0A150MCJ1_9BACI</name>
<organism evidence="6 7">
    <name type="scientific">Caldibacillus debilis</name>
    <dbReference type="NCBI Taxonomy" id="301148"/>
    <lineage>
        <taxon>Bacteria</taxon>
        <taxon>Bacillati</taxon>
        <taxon>Bacillota</taxon>
        <taxon>Bacilli</taxon>
        <taxon>Bacillales</taxon>
        <taxon>Bacillaceae</taxon>
        <taxon>Caldibacillus</taxon>
    </lineage>
</organism>
<dbReference type="PANTHER" id="PTHR30580">
    <property type="entry name" value="PRIMOSOMAL PROTEIN N"/>
    <property type="match status" value="1"/>
</dbReference>
<evidence type="ECO:0008006" key="8">
    <source>
        <dbReference type="Google" id="ProtNLM"/>
    </source>
</evidence>
<dbReference type="FunFam" id="3.40.50.300:FF:001736">
    <property type="entry name" value="COMF operon protein 1"/>
    <property type="match status" value="1"/>
</dbReference>
<dbReference type="AlphaFoldDB" id="A0A150MCJ1"/>
<dbReference type="GO" id="GO:0003677">
    <property type="term" value="F:DNA binding"/>
    <property type="evidence" value="ECO:0007669"/>
    <property type="project" value="UniProtKB-KW"/>
</dbReference>
<dbReference type="InterPro" id="IPR014001">
    <property type="entry name" value="Helicase_ATP-bd"/>
</dbReference>